<proteinExistence type="predicted"/>
<organism evidence="2 3">
    <name type="scientific">Eragrostis curvula</name>
    <name type="common">weeping love grass</name>
    <dbReference type="NCBI Taxonomy" id="38414"/>
    <lineage>
        <taxon>Eukaryota</taxon>
        <taxon>Viridiplantae</taxon>
        <taxon>Streptophyta</taxon>
        <taxon>Embryophyta</taxon>
        <taxon>Tracheophyta</taxon>
        <taxon>Spermatophyta</taxon>
        <taxon>Magnoliopsida</taxon>
        <taxon>Liliopsida</taxon>
        <taxon>Poales</taxon>
        <taxon>Poaceae</taxon>
        <taxon>PACMAD clade</taxon>
        <taxon>Chloridoideae</taxon>
        <taxon>Eragrostideae</taxon>
        <taxon>Eragrostidinae</taxon>
        <taxon>Eragrostis</taxon>
    </lineage>
</organism>
<evidence type="ECO:0000313" key="3">
    <source>
        <dbReference type="Proteomes" id="UP000324897"/>
    </source>
</evidence>
<gene>
    <name evidence="2" type="ORF">EJB05_01301</name>
</gene>
<dbReference type="Gramene" id="TVU49954">
    <property type="protein sequence ID" value="TVU49954"/>
    <property type="gene ID" value="EJB05_01301"/>
</dbReference>
<dbReference type="OrthoDB" id="1935729at2759"/>
<sequence length="91" mass="10109">MCYVLTSQIQYSLRNTQRGDAVTTSVSGRVDDLSYRCSSDTFDLDSLAFNISENWDTEFEKLTWDSTASKVHPSPSGRSMKLKACKGSTGK</sequence>
<protein>
    <submittedName>
        <fullName evidence="2">Uncharacterized protein</fullName>
    </submittedName>
</protein>
<feature type="region of interest" description="Disordered" evidence="1">
    <location>
        <begin position="68"/>
        <end position="91"/>
    </location>
</feature>
<feature type="non-terminal residue" evidence="2">
    <location>
        <position position="1"/>
    </location>
</feature>
<reference evidence="2 3" key="1">
    <citation type="journal article" date="2019" name="Sci. Rep.">
        <title>A high-quality genome of Eragrostis curvula grass provides insights into Poaceae evolution and supports new strategies to enhance forage quality.</title>
        <authorList>
            <person name="Carballo J."/>
            <person name="Santos B.A.C.M."/>
            <person name="Zappacosta D."/>
            <person name="Garbus I."/>
            <person name="Selva J.P."/>
            <person name="Gallo C.A."/>
            <person name="Diaz A."/>
            <person name="Albertini E."/>
            <person name="Caccamo M."/>
            <person name="Echenique V."/>
        </authorList>
    </citation>
    <scope>NUCLEOTIDE SEQUENCE [LARGE SCALE GENOMIC DNA]</scope>
    <source>
        <strain evidence="3">cv. Victoria</strain>
        <tissue evidence="2">Leaf</tissue>
    </source>
</reference>
<comment type="caution">
    <text evidence="2">The sequence shown here is derived from an EMBL/GenBank/DDBJ whole genome shotgun (WGS) entry which is preliminary data.</text>
</comment>
<evidence type="ECO:0000256" key="1">
    <source>
        <dbReference type="SAM" id="MobiDB-lite"/>
    </source>
</evidence>
<dbReference type="EMBL" id="RWGY01000002">
    <property type="protein sequence ID" value="TVU49954.1"/>
    <property type="molecule type" value="Genomic_DNA"/>
</dbReference>
<keyword evidence="3" id="KW-1185">Reference proteome</keyword>
<evidence type="ECO:0000313" key="2">
    <source>
        <dbReference type="EMBL" id="TVU49954.1"/>
    </source>
</evidence>
<accession>A0A5J9WRM5</accession>
<dbReference type="AlphaFoldDB" id="A0A5J9WRM5"/>
<dbReference type="Proteomes" id="UP000324897">
    <property type="component" value="Chromosome 6"/>
</dbReference>
<name>A0A5J9WRM5_9POAL</name>